<evidence type="ECO:0008006" key="3">
    <source>
        <dbReference type="Google" id="ProtNLM"/>
    </source>
</evidence>
<dbReference type="EMBL" id="JARPUR010000001">
    <property type="protein sequence ID" value="KAK4886161.1"/>
    <property type="molecule type" value="Genomic_DNA"/>
</dbReference>
<dbReference type="InterPro" id="IPR013761">
    <property type="entry name" value="SAM/pointed_sf"/>
</dbReference>
<sequence>MEEFLNKNNLEHLHKIFNDENIDEISLLPLLSEEHIKLLIPSIGYQIKFKRALTTIINPPSNAGVDNYYAMICCILILDLYRVPKECKNYLLNSGYNTVH</sequence>
<dbReference type="Proteomes" id="UP001353858">
    <property type="component" value="Unassembled WGS sequence"/>
</dbReference>
<accession>A0AAN7PPV3</accession>
<comment type="caution">
    <text evidence="1">The sequence shown here is derived from an EMBL/GenBank/DDBJ whole genome shotgun (WGS) entry which is preliminary data.</text>
</comment>
<dbReference type="CDD" id="cd09487">
    <property type="entry name" value="SAM_superfamily"/>
    <property type="match status" value="1"/>
</dbReference>
<evidence type="ECO:0000313" key="2">
    <source>
        <dbReference type="Proteomes" id="UP001353858"/>
    </source>
</evidence>
<proteinExistence type="predicted"/>
<evidence type="ECO:0000313" key="1">
    <source>
        <dbReference type="EMBL" id="KAK4886161.1"/>
    </source>
</evidence>
<name>A0AAN7PPV3_9COLE</name>
<dbReference type="Gene3D" id="1.10.150.50">
    <property type="entry name" value="Transcription Factor, Ets-1"/>
    <property type="match status" value="1"/>
</dbReference>
<dbReference type="AlphaFoldDB" id="A0AAN7PPV3"/>
<keyword evidence="2" id="KW-1185">Reference proteome</keyword>
<protein>
    <recommendedName>
        <fullName evidence="3">SAM domain-containing protein</fullName>
    </recommendedName>
</protein>
<reference evidence="2" key="1">
    <citation type="submission" date="2023-01" db="EMBL/GenBank/DDBJ databases">
        <title>Key to firefly adult light organ development and bioluminescence: homeobox transcription factors regulate luciferase expression and transportation to peroxisome.</title>
        <authorList>
            <person name="Fu X."/>
        </authorList>
    </citation>
    <scope>NUCLEOTIDE SEQUENCE [LARGE SCALE GENOMIC DNA]</scope>
</reference>
<organism evidence="1 2">
    <name type="scientific">Aquatica leii</name>
    <dbReference type="NCBI Taxonomy" id="1421715"/>
    <lineage>
        <taxon>Eukaryota</taxon>
        <taxon>Metazoa</taxon>
        <taxon>Ecdysozoa</taxon>
        <taxon>Arthropoda</taxon>
        <taxon>Hexapoda</taxon>
        <taxon>Insecta</taxon>
        <taxon>Pterygota</taxon>
        <taxon>Neoptera</taxon>
        <taxon>Endopterygota</taxon>
        <taxon>Coleoptera</taxon>
        <taxon>Polyphaga</taxon>
        <taxon>Elateriformia</taxon>
        <taxon>Elateroidea</taxon>
        <taxon>Lampyridae</taxon>
        <taxon>Luciolinae</taxon>
        <taxon>Aquatica</taxon>
    </lineage>
</organism>
<gene>
    <name evidence="1" type="ORF">RN001_002432</name>
</gene>